<evidence type="ECO:0000256" key="4">
    <source>
        <dbReference type="PROSITE-ProRule" id="PRU01161"/>
    </source>
</evidence>
<gene>
    <name evidence="6" type="ORF">HRQ91_02160</name>
</gene>
<feature type="active site" description="Proton acceptor" evidence="4">
    <location>
        <position position="159"/>
    </location>
</feature>
<dbReference type="GO" id="GO:0016042">
    <property type="term" value="P:lipid catabolic process"/>
    <property type="evidence" value="ECO:0007669"/>
    <property type="project" value="UniProtKB-UniRule"/>
</dbReference>
<dbReference type="Gene3D" id="3.40.1090.10">
    <property type="entry name" value="Cytosolic phospholipase A2 catalytic domain"/>
    <property type="match status" value="2"/>
</dbReference>
<dbReference type="CDD" id="cd07208">
    <property type="entry name" value="Pat_hypo_Ecoli_yjju_like"/>
    <property type="match status" value="1"/>
</dbReference>
<evidence type="ECO:0000256" key="3">
    <source>
        <dbReference type="ARBA" id="ARBA00023098"/>
    </source>
</evidence>
<dbReference type="PANTHER" id="PTHR14226">
    <property type="entry name" value="NEUROPATHY TARGET ESTERASE/SWISS CHEESE D.MELANOGASTER"/>
    <property type="match status" value="1"/>
</dbReference>
<dbReference type="EMBL" id="CP054142">
    <property type="protein sequence ID" value="QTQ13351.1"/>
    <property type="molecule type" value="Genomic_DNA"/>
</dbReference>
<evidence type="ECO:0000256" key="1">
    <source>
        <dbReference type="ARBA" id="ARBA00022801"/>
    </source>
</evidence>
<keyword evidence="7" id="KW-1185">Reference proteome</keyword>
<proteinExistence type="predicted"/>
<keyword evidence="1 4" id="KW-0378">Hydrolase</keyword>
<reference evidence="6 7" key="1">
    <citation type="journal article" date="2021" name="Microbiol. Resour. Announc.">
        <title>Complete Genome Sequences of Three Human Oral Treponema parvum Isolates.</title>
        <authorList>
            <person name="Zeng H."/>
            <person name="Watt R.M."/>
        </authorList>
    </citation>
    <scope>NUCLEOTIDE SEQUENCE [LARGE SCALE GENOMIC DNA]</scope>
    <source>
        <strain evidence="6 7">ATCC 700770</strain>
    </source>
</reference>
<dbReference type="InterPro" id="IPR016035">
    <property type="entry name" value="Acyl_Trfase/lysoPLipase"/>
</dbReference>
<protein>
    <submittedName>
        <fullName evidence="6">Patatin family protein</fullName>
    </submittedName>
</protein>
<feature type="short sequence motif" description="GXSXG" evidence="4">
    <location>
        <begin position="36"/>
        <end position="40"/>
    </location>
</feature>
<dbReference type="GO" id="GO:0016787">
    <property type="term" value="F:hydrolase activity"/>
    <property type="evidence" value="ECO:0007669"/>
    <property type="project" value="UniProtKB-UniRule"/>
</dbReference>
<name>A0A975IDX0_9SPIR</name>
<evidence type="ECO:0000256" key="2">
    <source>
        <dbReference type="ARBA" id="ARBA00022963"/>
    </source>
</evidence>
<dbReference type="InterPro" id="IPR037483">
    <property type="entry name" value="YjjU-like"/>
</dbReference>
<keyword evidence="2 4" id="KW-0442">Lipid degradation</keyword>
<dbReference type="Proteomes" id="UP000671908">
    <property type="component" value="Chromosome"/>
</dbReference>
<organism evidence="6 7">
    <name type="scientific">Treponema parvum</name>
    <dbReference type="NCBI Taxonomy" id="138851"/>
    <lineage>
        <taxon>Bacteria</taxon>
        <taxon>Pseudomonadati</taxon>
        <taxon>Spirochaetota</taxon>
        <taxon>Spirochaetia</taxon>
        <taxon>Spirochaetales</taxon>
        <taxon>Treponemataceae</taxon>
        <taxon>Treponema</taxon>
    </lineage>
</organism>
<dbReference type="InterPro" id="IPR050301">
    <property type="entry name" value="NTE"/>
</dbReference>
<dbReference type="PROSITE" id="PS51635">
    <property type="entry name" value="PNPLA"/>
    <property type="match status" value="1"/>
</dbReference>
<dbReference type="InterPro" id="IPR045943">
    <property type="entry name" value="DUF6363"/>
</dbReference>
<dbReference type="RefSeq" id="WP_210120047.1">
    <property type="nucleotide sequence ID" value="NZ_CP054142.1"/>
</dbReference>
<feature type="domain" description="PNPLA" evidence="5">
    <location>
        <begin position="5"/>
        <end position="172"/>
    </location>
</feature>
<accession>A0A975IDX0</accession>
<evidence type="ECO:0000259" key="5">
    <source>
        <dbReference type="PROSITE" id="PS51635"/>
    </source>
</evidence>
<keyword evidence="3 4" id="KW-0443">Lipid metabolism</keyword>
<feature type="short sequence motif" description="GXGXXG" evidence="4">
    <location>
        <begin position="9"/>
        <end position="14"/>
    </location>
</feature>
<dbReference type="SUPFAM" id="SSF52151">
    <property type="entry name" value="FabD/lysophospholipase-like"/>
    <property type="match status" value="1"/>
</dbReference>
<dbReference type="Pfam" id="PF01734">
    <property type="entry name" value="Patatin"/>
    <property type="match status" value="1"/>
</dbReference>
<sequence length="298" mass="33612">MKIGLVLEGGGMRGMYTAGVLDVMLENEIKVDAIMGASAGAVFGCNYKSRQIGRTIRYNKRFCRDPRYSGIRSFIKTGDFFGAKFCYDDIPNKLDIFDAKTFKSTPEKFYAVCTDVLTGKPVYRELYSGDSTDLTWLRASASMPLVSHIVEVDGYKLLDGGMADSIPLKKIMGMGYEKNIVILTQPQGYLKKPVKLLPLIKIVYKKYPSVVKAMAVRHKVYNGELDFVKKQEDAGNAFVFAPSRPLNVKRTEHDPYVLQSMYDLGREDALARLDLLKSFVSNEDFSPARNRKRRPAYE</sequence>
<evidence type="ECO:0000313" key="6">
    <source>
        <dbReference type="EMBL" id="QTQ13351.1"/>
    </source>
</evidence>
<dbReference type="PANTHER" id="PTHR14226:SF25">
    <property type="entry name" value="PHOSPHOESTERASE"/>
    <property type="match status" value="1"/>
</dbReference>
<dbReference type="InterPro" id="IPR002641">
    <property type="entry name" value="PNPLA_dom"/>
</dbReference>
<dbReference type="Pfam" id="PF19890">
    <property type="entry name" value="DUF6363"/>
    <property type="match status" value="1"/>
</dbReference>
<feature type="active site" description="Nucleophile" evidence="4">
    <location>
        <position position="38"/>
    </location>
</feature>
<dbReference type="KEGG" id="tpav:HRQ91_02160"/>
<dbReference type="AlphaFoldDB" id="A0A975IDX0"/>
<feature type="short sequence motif" description="DGA/G" evidence="4">
    <location>
        <begin position="159"/>
        <end position="161"/>
    </location>
</feature>
<evidence type="ECO:0000313" key="7">
    <source>
        <dbReference type="Proteomes" id="UP000671908"/>
    </source>
</evidence>